<evidence type="ECO:0000313" key="1">
    <source>
        <dbReference type="EMBL" id="KAA6322555.1"/>
    </source>
</evidence>
<comment type="caution">
    <text evidence="1">The sequence shown here is derived from an EMBL/GenBank/DDBJ whole genome shotgun (WGS) entry which is preliminary data.</text>
</comment>
<accession>A0A5J4QMI5</accession>
<dbReference type="AlphaFoldDB" id="A0A5J4QMI5"/>
<name>A0A5J4QMI5_9ZZZZ</name>
<gene>
    <name evidence="1" type="ORF">EZS27_027913</name>
</gene>
<dbReference type="EMBL" id="SNRY01003014">
    <property type="protein sequence ID" value="KAA6322555.1"/>
    <property type="molecule type" value="Genomic_DNA"/>
</dbReference>
<organism evidence="1">
    <name type="scientific">termite gut metagenome</name>
    <dbReference type="NCBI Taxonomy" id="433724"/>
    <lineage>
        <taxon>unclassified sequences</taxon>
        <taxon>metagenomes</taxon>
        <taxon>organismal metagenomes</taxon>
    </lineage>
</organism>
<reference evidence="1" key="1">
    <citation type="submission" date="2019-03" db="EMBL/GenBank/DDBJ databases">
        <title>Single cell metagenomics reveals metabolic interactions within the superorganism composed of flagellate Streblomastix strix and complex community of Bacteroidetes bacteria on its surface.</title>
        <authorList>
            <person name="Treitli S.C."/>
            <person name="Kolisko M."/>
            <person name="Husnik F."/>
            <person name="Keeling P."/>
            <person name="Hampl V."/>
        </authorList>
    </citation>
    <scope>NUCLEOTIDE SEQUENCE</scope>
    <source>
        <strain evidence="1">STM</strain>
    </source>
</reference>
<proteinExistence type="predicted"/>
<protein>
    <submittedName>
        <fullName evidence="1">Uncharacterized protein</fullName>
    </submittedName>
</protein>
<sequence>MVKREAGGFPFFCFDFSIRIVGFRQLIYKKQLYLRGEYLLSLYIKLPDADKLY</sequence>